<keyword evidence="2" id="KW-0489">Methyltransferase</keyword>
<dbReference type="GO" id="GO:0032259">
    <property type="term" value="P:methylation"/>
    <property type="evidence" value="ECO:0007669"/>
    <property type="project" value="UniProtKB-KW"/>
</dbReference>
<dbReference type="GO" id="GO:0008168">
    <property type="term" value="F:methyltransferase activity"/>
    <property type="evidence" value="ECO:0007669"/>
    <property type="project" value="UniProtKB-KW"/>
</dbReference>
<evidence type="ECO:0000256" key="1">
    <source>
        <dbReference type="SAM" id="MobiDB-lite"/>
    </source>
</evidence>
<feature type="region of interest" description="Disordered" evidence="1">
    <location>
        <begin position="46"/>
        <end position="67"/>
    </location>
</feature>
<feature type="compositionally biased region" description="Gly residues" evidence="1">
    <location>
        <begin position="57"/>
        <end position="67"/>
    </location>
</feature>
<dbReference type="AlphaFoldDB" id="T0YEN6"/>
<feature type="non-terminal residue" evidence="2">
    <location>
        <position position="1"/>
    </location>
</feature>
<evidence type="ECO:0000313" key="2">
    <source>
        <dbReference type="EMBL" id="EQD30312.1"/>
    </source>
</evidence>
<accession>T0YEN6</accession>
<name>T0YEN6_9ZZZZ</name>
<reference evidence="2" key="1">
    <citation type="submission" date="2013-08" db="EMBL/GenBank/DDBJ databases">
        <authorList>
            <person name="Mendez C."/>
            <person name="Richter M."/>
            <person name="Ferrer M."/>
            <person name="Sanchez J."/>
        </authorList>
    </citation>
    <scope>NUCLEOTIDE SEQUENCE</scope>
</reference>
<comment type="caution">
    <text evidence="2">The sequence shown here is derived from an EMBL/GenBank/DDBJ whole genome shotgun (WGS) entry which is preliminary data.</text>
</comment>
<proteinExistence type="predicted"/>
<dbReference type="EMBL" id="AUZY01012356">
    <property type="protein sequence ID" value="EQD30312.1"/>
    <property type="molecule type" value="Genomic_DNA"/>
</dbReference>
<protein>
    <submittedName>
        <fullName evidence="2">N-6 DNA methylase</fullName>
    </submittedName>
</protein>
<sequence length="67" mass="7028">IVPKAKIAANGDYNLSGERYREGAASNHSFPLVFLGDASLFRVESGGTPKSDVEEYWGGGSPLGNIG</sequence>
<gene>
    <name evidence="2" type="ORF">B1B_18466</name>
</gene>
<reference evidence="2" key="2">
    <citation type="journal article" date="2014" name="ISME J.">
        <title>Microbial stratification in low pH oxic and suboxic macroscopic growths along an acid mine drainage.</title>
        <authorList>
            <person name="Mendez-Garcia C."/>
            <person name="Mesa V."/>
            <person name="Sprenger R.R."/>
            <person name="Richter M."/>
            <person name="Diez M.S."/>
            <person name="Solano J."/>
            <person name="Bargiela R."/>
            <person name="Golyshina O.V."/>
            <person name="Manteca A."/>
            <person name="Ramos J.L."/>
            <person name="Gallego J.R."/>
            <person name="Llorente I."/>
            <person name="Martins Dos Santos V.A."/>
            <person name="Jensen O.N."/>
            <person name="Pelaez A.I."/>
            <person name="Sanchez J."/>
            <person name="Ferrer M."/>
        </authorList>
    </citation>
    <scope>NUCLEOTIDE SEQUENCE</scope>
</reference>
<keyword evidence="2" id="KW-0808">Transferase</keyword>
<organism evidence="2">
    <name type="scientific">mine drainage metagenome</name>
    <dbReference type="NCBI Taxonomy" id="410659"/>
    <lineage>
        <taxon>unclassified sequences</taxon>
        <taxon>metagenomes</taxon>
        <taxon>ecological metagenomes</taxon>
    </lineage>
</organism>